<gene>
    <name evidence="8" type="primary">Dvir\GJ12074</name>
    <name evidence="8" type="ORF">Dvir_GJ12074</name>
</gene>
<dbReference type="InterPro" id="IPR011333">
    <property type="entry name" value="SKP1/BTB/POZ_sf"/>
</dbReference>
<dbReference type="PANTHER" id="PTHR24413">
    <property type="entry name" value="SPECKLE-TYPE POZ PROTEIN"/>
    <property type="match status" value="1"/>
</dbReference>
<evidence type="ECO:0000313" key="8">
    <source>
        <dbReference type="EMBL" id="EDW63628.2"/>
    </source>
</evidence>
<evidence type="ECO:0000259" key="6">
    <source>
        <dbReference type="PROSITE" id="PS50097"/>
    </source>
</evidence>
<dbReference type="InterPro" id="IPR002083">
    <property type="entry name" value="MATH/TRAF_dom"/>
</dbReference>
<organism evidence="8 9">
    <name type="scientific">Drosophila virilis</name>
    <name type="common">Fruit fly</name>
    <dbReference type="NCBI Taxonomy" id="7244"/>
    <lineage>
        <taxon>Eukaryota</taxon>
        <taxon>Metazoa</taxon>
        <taxon>Ecdysozoa</taxon>
        <taxon>Arthropoda</taxon>
        <taxon>Hexapoda</taxon>
        <taxon>Insecta</taxon>
        <taxon>Pterygota</taxon>
        <taxon>Neoptera</taxon>
        <taxon>Endopterygota</taxon>
        <taxon>Diptera</taxon>
        <taxon>Brachycera</taxon>
        <taxon>Muscomorpha</taxon>
        <taxon>Ephydroidea</taxon>
        <taxon>Drosophilidae</taxon>
        <taxon>Drosophila</taxon>
    </lineage>
</organism>
<dbReference type="PROSITE" id="PS50097">
    <property type="entry name" value="BTB"/>
    <property type="match status" value="1"/>
</dbReference>
<comment type="similarity">
    <text evidence="3">Belongs to the Tdpoz family.</text>
</comment>
<dbReference type="STRING" id="7244.B4LRN3"/>
<dbReference type="InParanoid" id="B4LRN3"/>
<evidence type="ECO:0008006" key="10">
    <source>
        <dbReference type="Google" id="ProtNLM"/>
    </source>
</evidence>
<evidence type="ECO:0000256" key="4">
    <source>
        <dbReference type="ARBA" id="ARBA00022786"/>
    </source>
</evidence>
<dbReference type="EMBL" id="CH940649">
    <property type="protein sequence ID" value="EDW63628.2"/>
    <property type="molecule type" value="Genomic_DNA"/>
</dbReference>
<dbReference type="SMART" id="SM00225">
    <property type="entry name" value="BTB"/>
    <property type="match status" value="1"/>
</dbReference>
<dbReference type="FunFam" id="3.30.710.10:FF:000159">
    <property type="entry name" value="Speckle-type POZ protein B"/>
    <property type="match status" value="1"/>
</dbReference>
<protein>
    <recommendedName>
        <fullName evidence="10">BTB domain-containing protein</fullName>
    </recommendedName>
</protein>
<dbReference type="GO" id="GO:0030163">
    <property type="term" value="P:protein catabolic process"/>
    <property type="evidence" value="ECO:0007669"/>
    <property type="project" value="UniProtKB-ARBA"/>
</dbReference>
<reference evidence="8 9" key="1">
    <citation type="journal article" date="2007" name="Nature">
        <title>Evolution of genes and genomes on the Drosophila phylogeny.</title>
        <authorList>
            <consortium name="Drosophila 12 Genomes Consortium"/>
            <person name="Clark A.G."/>
            <person name="Eisen M.B."/>
            <person name="Smith D.R."/>
            <person name="Bergman C.M."/>
            <person name="Oliver B."/>
            <person name="Markow T.A."/>
            <person name="Kaufman T.C."/>
            <person name="Kellis M."/>
            <person name="Gelbart W."/>
            <person name="Iyer V.N."/>
            <person name="Pollard D.A."/>
            <person name="Sackton T.B."/>
            <person name="Larracuente A.M."/>
            <person name="Singh N.D."/>
            <person name="Abad J.P."/>
            <person name="Abt D.N."/>
            <person name="Adryan B."/>
            <person name="Aguade M."/>
            <person name="Akashi H."/>
            <person name="Anderson W.W."/>
            <person name="Aquadro C.F."/>
            <person name="Ardell D.H."/>
            <person name="Arguello R."/>
            <person name="Artieri C.G."/>
            <person name="Barbash D.A."/>
            <person name="Barker D."/>
            <person name="Barsanti P."/>
            <person name="Batterham P."/>
            <person name="Batzoglou S."/>
            <person name="Begun D."/>
            <person name="Bhutkar A."/>
            <person name="Blanco E."/>
            <person name="Bosak S.A."/>
            <person name="Bradley R.K."/>
            <person name="Brand A.D."/>
            <person name="Brent M.R."/>
            <person name="Brooks A.N."/>
            <person name="Brown R.H."/>
            <person name="Butlin R.K."/>
            <person name="Caggese C."/>
            <person name="Calvi B.R."/>
            <person name="Bernardo de Carvalho A."/>
            <person name="Caspi A."/>
            <person name="Castrezana S."/>
            <person name="Celniker S.E."/>
            <person name="Chang J.L."/>
            <person name="Chapple C."/>
            <person name="Chatterji S."/>
            <person name="Chinwalla A."/>
            <person name="Civetta A."/>
            <person name="Clifton S.W."/>
            <person name="Comeron J.M."/>
            <person name="Costello J.C."/>
            <person name="Coyne J.A."/>
            <person name="Daub J."/>
            <person name="David R.G."/>
            <person name="Delcher A.L."/>
            <person name="Delehaunty K."/>
            <person name="Do C.B."/>
            <person name="Ebling H."/>
            <person name="Edwards K."/>
            <person name="Eickbush T."/>
            <person name="Evans J.D."/>
            <person name="Filipski A."/>
            <person name="Findeiss S."/>
            <person name="Freyhult E."/>
            <person name="Fulton L."/>
            <person name="Fulton R."/>
            <person name="Garcia A.C."/>
            <person name="Gardiner A."/>
            <person name="Garfield D.A."/>
            <person name="Garvin B.E."/>
            <person name="Gibson G."/>
            <person name="Gilbert D."/>
            <person name="Gnerre S."/>
            <person name="Godfrey J."/>
            <person name="Good R."/>
            <person name="Gotea V."/>
            <person name="Gravely B."/>
            <person name="Greenberg A.J."/>
            <person name="Griffiths-Jones S."/>
            <person name="Gross S."/>
            <person name="Guigo R."/>
            <person name="Gustafson E.A."/>
            <person name="Haerty W."/>
            <person name="Hahn M.W."/>
            <person name="Halligan D.L."/>
            <person name="Halpern A.L."/>
            <person name="Halter G.M."/>
            <person name="Han M.V."/>
            <person name="Heger A."/>
            <person name="Hillier L."/>
            <person name="Hinrichs A.S."/>
            <person name="Holmes I."/>
            <person name="Hoskins R.A."/>
            <person name="Hubisz M.J."/>
            <person name="Hultmark D."/>
            <person name="Huntley M.A."/>
            <person name="Jaffe D.B."/>
            <person name="Jagadeeshan S."/>
            <person name="Jeck W.R."/>
            <person name="Johnson J."/>
            <person name="Jones C.D."/>
            <person name="Jordan W.C."/>
            <person name="Karpen G.H."/>
            <person name="Kataoka E."/>
            <person name="Keightley P.D."/>
            <person name="Kheradpour P."/>
            <person name="Kirkness E.F."/>
            <person name="Koerich L.B."/>
            <person name="Kristiansen K."/>
            <person name="Kudrna D."/>
            <person name="Kulathinal R.J."/>
            <person name="Kumar S."/>
            <person name="Kwok R."/>
            <person name="Lander E."/>
            <person name="Langley C.H."/>
            <person name="Lapoint R."/>
            <person name="Lazzaro B.P."/>
            <person name="Lee S.J."/>
            <person name="Levesque L."/>
            <person name="Li R."/>
            <person name="Lin C.F."/>
            <person name="Lin M.F."/>
            <person name="Lindblad-Toh K."/>
            <person name="Llopart A."/>
            <person name="Long M."/>
            <person name="Low L."/>
            <person name="Lozovsky E."/>
            <person name="Lu J."/>
            <person name="Luo M."/>
            <person name="Machado C.A."/>
            <person name="Makalowski W."/>
            <person name="Marzo M."/>
            <person name="Matsuda M."/>
            <person name="Matzkin L."/>
            <person name="McAllister B."/>
            <person name="McBride C.S."/>
            <person name="McKernan B."/>
            <person name="McKernan K."/>
            <person name="Mendez-Lago M."/>
            <person name="Minx P."/>
            <person name="Mollenhauer M.U."/>
            <person name="Montooth K."/>
            <person name="Mount S.M."/>
            <person name="Mu X."/>
            <person name="Myers E."/>
            <person name="Negre B."/>
            <person name="Newfeld S."/>
            <person name="Nielsen R."/>
            <person name="Noor M.A."/>
            <person name="O'Grady P."/>
            <person name="Pachter L."/>
            <person name="Papaceit M."/>
            <person name="Parisi M.J."/>
            <person name="Parisi M."/>
            <person name="Parts L."/>
            <person name="Pedersen J.S."/>
            <person name="Pesole G."/>
            <person name="Phillippy A.M."/>
            <person name="Ponting C.P."/>
            <person name="Pop M."/>
            <person name="Porcelli D."/>
            <person name="Powell J.R."/>
            <person name="Prohaska S."/>
            <person name="Pruitt K."/>
            <person name="Puig M."/>
            <person name="Quesneville H."/>
            <person name="Ram K.R."/>
            <person name="Rand D."/>
            <person name="Rasmussen M.D."/>
            <person name="Reed L.K."/>
            <person name="Reenan R."/>
            <person name="Reily A."/>
            <person name="Remington K.A."/>
            <person name="Rieger T.T."/>
            <person name="Ritchie M.G."/>
            <person name="Robin C."/>
            <person name="Rogers Y.H."/>
            <person name="Rohde C."/>
            <person name="Rozas J."/>
            <person name="Rubenfield M.J."/>
            <person name="Ruiz A."/>
            <person name="Russo S."/>
            <person name="Salzberg S.L."/>
            <person name="Sanchez-Gracia A."/>
            <person name="Saranga D.J."/>
            <person name="Sato H."/>
            <person name="Schaeffer S.W."/>
            <person name="Schatz M.C."/>
            <person name="Schlenke T."/>
            <person name="Schwartz R."/>
            <person name="Segarra C."/>
            <person name="Singh R.S."/>
            <person name="Sirot L."/>
            <person name="Sirota M."/>
            <person name="Sisneros N.B."/>
            <person name="Smith C.D."/>
            <person name="Smith T.F."/>
            <person name="Spieth J."/>
            <person name="Stage D.E."/>
            <person name="Stark A."/>
            <person name="Stephan W."/>
            <person name="Strausberg R.L."/>
            <person name="Strempel S."/>
            <person name="Sturgill D."/>
            <person name="Sutton G."/>
            <person name="Sutton G.G."/>
            <person name="Tao W."/>
            <person name="Teichmann S."/>
            <person name="Tobari Y.N."/>
            <person name="Tomimura Y."/>
            <person name="Tsolas J.M."/>
            <person name="Valente V.L."/>
            <person name="Venter E."/>
            <person name="Venter J.C."/>
            <person name="Vicario S."/>
            <person name="Vieira F.G."/>
            <person name="Vilella A.J."/>
            <person name="Villasante A."/>
            <person name="Walenz B."/>
            <person name="Wang J."/>
            <person name="Wasserman M."/>
            <person name="Watts T."/>
            <person name="Wilson D."/>
            <person name="Wilson R.K."/>
            <person name="Wing R.A."/>
            <person name="Wolfner M.F."/>
            <person name="Wong A."/>
            <person name="Wong G.K."/>
            <person name="Wu C.I."/>
            <person name="Wu G."/>
            <person name="Yamamoto D."/>
            <person name="Yang H.P."/>
            <person name="Yang S.P."/>
            <person name="Yorke J.A."/>
            <person name="Yoshida K."/>
            <person name="Zdobnov E."/>
            <person name="Zhang P."/>
            <person name="Zhang Y."/>
            <person name="Zimin A.V."/>
            <person name="Baldwin J."/>
            <person name="Abdouelleil A."/>
            <person name="Abdulkadir J."/>
            <person name="Abebe A."/>
            <person name="Abera B."/>
            <person name="Abreu J."/>
            <person name="Acer S.C."/>
            <person name="Aftuck L."/>
            <person name="Alexander A."/>
            <person name="An P."/>
            <person name="Anderson E."/>
            <person name="Anderson S."/>
            <person name="Arachi H."/>
            <person name="Azer M."/>
            <person name="Bachantsang P."/>
            <person name="Barry A."/>
            <person name="Bayul T."/>
            <person name="Berlin A."/>
            <person name="Bessette D."/>
            <person name="Bloom T."/>
            <person name="Blye J."/>
            <person name="Boguslavskiy L."/>
            <person name="Bonnet C."/>
            <person name="Boukhgalter B."/>
            <person name="Bourzgui I."/>
            <person name="Brown A."/>
            <person name="Cahill P."/>
            <person name="Channer S."/>
            <person name="Cheshatsang Y."/>
            <person name="Chuda L."/>
            <person name="Citroen M."/>
            <person name="Collymore A."/>
            <person name="Cooke P."/>
            <person name="Costello M."/>
            <person name="D'Aco K."/>
            <person name="Daza R."/>
            <person name="De Haan G."/>
            <person name="DeGray S."/>
            <person name="DeMaso C."/>
            <person name="Dhargay N."/>
            <person name="Dooley K."/>
            <person name="Dooley E."/>
            <person name="Doricent M."/>
            <person name="Dorje P."/>
            <person name="Dorjee K."/>
            <person name="Dupes A."/>
            <person name="Elong R."/>
            <person name="Falk J."/>
            <person name="Farina A."/>
            <person name="Faro S."/>
            <person name="Ferguson D."/>
            <person name="Fisher S."/>
            <person name="Foley C.D."/>
            <person name="Franke A."/>
            <person name="Friedrich D."/>
            <person name="Gadbois L."/>
            <person name="Gearin G."/>
            <person name="Gearin C.R."/>
            <person name="Giannoukos G."/>
            <person name="Goode T."/>
            <person name="Graham J."/>
            <person name="Grandbois E."/>
            <person name="Grewal S."/>
            <person name="Gyaltsen K."/>
            <person name="Hafez N."/>
            <person name="Hagos B."/>
            <person name="Hall J."/>
            <person name="Henson C."/>
            <person name="Hollinger A."/>
            <person name="Honan T."/>
            <person name="Huard M.D."/>
            <person name="Hughes L."/>
            <person name="Hurhula B."/>
            <person name="Husby M.E."/>
            <person name="Kamat A."/>
            <person name="Kanga B."/>
            <person name="Kashin S."/>
            <person name="Khazanovich D."/>
            <person name="Kisner P."/>
            <person name="Lance K."/>
            <person name="Lara M."/>
            <person name="Lee W."/>
            <person name="Lennon N."/>
            <person name="Letendre F."/>
            <person name="LeVine R."/>
            <person name="Lipovsky A."/>
            <person name="Liu X."/>
            <person name="Liu J."/>
            <person name="Liu S."/>
            <person name="Lokyitsang T."/>
            <person name="Lokyitsang Y."/>
            <person name="Lubonja R."/>
            <person name="Lui A."/>
            <person name="MacDonald P."/>
            <person name="Magnisalis V."/>
            <person name="Maru K."/>
            <person name="Matthews C."/>
            <person name="McCusker W."/>
            <person name="McDonough S."/>
            <person name="Mehta T."/>
            <person name="Meldrim J."/>
            <person name="Meneus L."/>
            <person name="Mihai O."/>
            <person name="Mihalev A."/>
            <person name="Mihova T."/>
            <person name="Mittelman R."/>
            <person name="Mlenga V."/>
            <person name="Montmayeur A."/>
            <person name="Mulrain L."/>
            <person name="Navidi A."/>
            <person name="Naylor J."/>
            <person name="Negash T."/>
            <person name="Nguyen T."/>
            <person name="Nguyen N."/>
            <person name="Nicol R."/>
            <person name="Norbu C."/>
            <person name="Norbu N."/>
            <person name="Novod N."/>
            <person name="O'Neill B."/>
            <person name="Osman S."/>
            <person name="Markiewicz E."/>
            <person name="Oyono O.L."/>
            <person name="Patti C."/>
            <person name="Phunkhang P."/>
            <person name="Pierre F."/>
            <person name="Priest M."/>
            <person name="Raghuraman S."/>
            <person name="Rege F."/>
            <person name="Reyes R."/>
            <person name="Rise C."/>
            <person name="Rogov P."/>
            <person name="Ross K."/>
            <person name="Ryan E."/>
            <person name="Settipalli S."/>
            <person name="Shea T."/>
            <person name="Sherpa N."/>
            <person name="Shi L."/>
            <person name="Shih D."/>
            <person name="Sparrow T."/>
            <person name="Spaulding J."/>
            <person name="Stalker J."/>
            <person name="Stange-Thomann N."/>
            <person name="Stavropoulos S."/>
            <person name="Stone C."/>
            <person name="Strader C."/>
            <person name="Tesfaye S."/>
            <person name="Thomson T."/>
            <person name="Thoulutsang Y."/>
            <person name="Thoulutsang D."/>
            <person name="Topham K."/>
            <person name="Topping I."/>
            <person name="Tsamla T."/>
            <person name="Vassiliev H."/>
            <person name="Vo A."/>
            <person name="Wangchuk T."/>
            <person name="Wangdi T."/>
            <person name="Weiand M."/>
            <person name="Wilkinson J."/>
            <person name="Wilson A."/>
            <person name="Yadav S."/>
            <person name="Young G."/>
            <person name="Yu Q."/>
            <person name="Zembek L."/>
            <person name="Zhong D."/>
            <person name="Zimmer A."/>
            <person name="Zwirko Z."/>
            <person name="Jaffe D.B."/>
            <person name="Alvarez P."/>
            <person name="Brockman W."/>
            <person name="Butler J."/>
            <person name="Chin C."/>
            <person name="Gnerre S."/>
            <person name="Grabherr M."/>
            <person name="Kleber M."/>
            <person name="Mauceli E."/>
            <person name="MacCallum I."/>
        </authorList>
    </citation>
    <scope>NUCLEOTIDE SEQUENCE [LARGE SCALE GENOMIC DNA]</scope>
    <source>
        <strain evidence="9">Tucson 15010-1051.87</strain>
    </source>
</reference>
<dbReference type="SUPFAM" id="SSF54695">
    <property type="entry name" value="POZ domain"/>
    <property type="match status" value="1"/>
</dbReference>
<evidence type="ECO:0000256" key="1">
    <source>
        <dbReference type="ARBA" id="ARBA00004123"/>
    </source>
</evidence>
<evidence type="ECO:0000313" key="9">
    <source>
        <dbReference type="Proteomes" id="UP000008792"/>
    </source>
</evidence>
<dbReference type="Pfam" id="PF22486">
    <property type="entry name" value="MATH_2"/>
    <property type="match status" value="1"/>
</dbReference>
<name>B4LRN3_DROVI</name>
<dbReference type="HOGENOM" id="CLU_004253_2_3_1"/>
<dbReference type="Pfam" id="PF00651">
    <property type="entry name" value="BTB"/>
    <property type="match status" value="1"/>
</dbReference>
<dbReference type="AlphaFoldDB" id="B4LRN3"/>
<dbReference type="Proteomes" id="UP000008792">
    <property type="component" value="Unassembled WGS sequence"/>
</dbReference>
<evidence type="ECO:0000259" key="7">
    <source>
        <dbReference type="PROSITE" id="PS50144"/>
    </source>
</evidence>
<sequence length="320" mass="36241">MNMAETSTWSCTLPKFYTFTHIWTIENFYLVYNMCEKLESPTFFSADRKWRLCINTKYEDDLVMFVFTNLPNAKAVVTCSILDREETAIAISLKTACERAFKFMECGELFDKSKGYLPNNKLSICCKIIMLKETKSSCGQTNMIKVPECQLAEDMANLFDSKKFSDVAIVASNGREIMAHKSILSARSDVFSAMFKHKTVENEENRVVIGDLNHDIVKEMLKYMYTGKSAHLDVFAKDLLVAADKYALEKLKAMCESSLYSKLCVNNAAQTLVLADMHSATQLKTQTIEFIKAHASNVKASAGWKRIVHTHANLIAENFP</sequence>
<dbReference type="InterPro" id="IPR000210">
    <property type="entry name" value="BTB/POZ_dom"/>
</dbReference>
<keyword evidence="9" id="KW-1185">Reference proteome</keyword>
<evidence type="ECO:0000256" key="3">
    <source>
        <dbReference type="ARBA" id="ARBA00010846"/>
    </source>
</evidence>
<accession>B4LRN3</accession>
<dbReference type="KEGG" id="dvi:6628280"/>
<dbReference type="SUPFAM" id="SSF49599">
    <property type="entry name" value="TRAF domain-like"/>
    <property type="match status" value="1"/>
</dbReference>
<dbReference type="Gene3D" id="3.30.710.10">
    <property type="entry name" value="Potassium Channel Kv1.1, Chain A"/>
    <property type="match status" value="1"/>
</dbReference>
<dbReference type="Gene3D" id="1.25.40.420">
    <property type="match status" value="1"/>
</dbReference>
<evidence type="ECO:0000256" key="2">
    <source>
        <dbReference type="ARBA" id="ARBA00004906"/>
    </source>
</evidence>
<keyword evidence="5" id="KW-0539">Nucleus</keyword>
<comment type="pathway">
    <text evidence="2">Protein modification; protein ubiquitination.</text>
</comment>
<proteinExistence type="inferred from homology"/>
<dbReference type="InterPro" id="IPR008974">
    <property type="entry name" value="TRAF-like"/>
</dbReference>
<dbReference type="InterPro" id="IPR056423">
    <property type="entry name" value="BACK_BPM_SPOP"/>
</dbReference>
<keyword evidence="4" id="KW-0833">Ubl conjugation pathway</keyword>
<comment type="subcellular location">
    <subcellularLocation>
        <location evidence="1">Nucleus</location>
    </subcellularLocation>
</comment>
<evidence type="ECO:0000256" key="5">
    <source>
        <dbReference type="ARBA" id="ARBA00023242"/>
    </source>
</evidence>
<dbReference type="OrthoDB" id="6359816at2759"/>
<feature type="domain" description="BTB" evidence="6">
    <location>
        <begin position="165"/>
        <end position="228"/>
    </location>
</feature>
<dbReference type="Pfam" id="PF24570">
    <property type="entry name" value="BACK_BPM_SPOP"/>
    <property type="match status" value="1"/>
</dbReference>
<dbReference type="GO" id="GO:0005634">
    <property type="term" value="C:nucleus"/>
    <property type="evidence" value="ECO:0007669"/>
    <property type="project" value="UniProtKB-SubCell"/>
</dbReference>
<dbReference type="SMR" id="B4LRN3"/>
<dbReference type="Gene3D" id="2.60.210.10">
    <property type="entry name" value="Apoptosis, Tumor Necrosis Factor Receptor Associated Protein 2, Chain A"/>
    <property type="match status" value="1"/>
</dbReference>
<feature type="domain" description="MATH" evidence="7">
    <location>
        <begin position="18"/>
        <end position="128"/>
    </location>
</feature>
<dbReference type="eggNOG" id="KOG1987">
    <property type="taxonomic scope" value="Eukaryota"/>
</dbReference>
<dbReference type="PROSITE" id="PS50144">
    <property type="entry name" value="MATH"/>
    <property type="match status" value="1"/>
</dbReference>